<dbReference type="Proteomes" id="UP000019335">
    <property type="component" value="Unassembled WGS sequence"/>
</dbReference>
<dbReference type="AlphaFoldDB" id="W7TH89"/>
<protein>
    <submittedName>
        <fullName evidence="2">Uncharacterized protein</fullName>
    </submittedName>
</protein>
<feature type="coiled-coil region" evidence="1">
    <location>
        <begin position="139"/>
        <end position="168"/>
    </location>
</feature>
<evidence type="ECO:0000256" key="1">
    <source>
        <dbReference type="SAM" id="Coils"/>
    </source>
</evidence>
<reference evidence="2 3" key="1">
    <citation type="journal article" date="2014" name="Mol. Plant">
        <title>Chromosome Scale Genome Assembly and Transcriptome Profiling of Nannochloropsis gaditana in Nitrogen Depletion.</title>
        <authorList>
            <person name="Corteggiani Carpinelli E."/>
            <person name="Telatin A."/>
            <person name="Vitulo N."/>
            <person name="Forcato C."/>
            <person name="D'Angelo M."/>
            <person name="Schiavon R."/>
            <person name="Vezzi A."/>
            <person name="Giacometti G.M."/>
            <person name="Morosinotto T."/>
            <person name="Valle G."/>
        </authorList>
    </citation>
    <scope>NUCLEOTIDE SEQUENCE [LARGE SCALE GENOMIC DNA]</scope>
    <source>
        <strain evidence="2 3">B-31</strain>
    </source>
</reference>
<proteinExistence type="predicted"/>
<organism evidence="2 3">
    <name type="scientific">Nannochloropsis gaditana</name>
    <dbReference type="NCBI Taxonomy" id="72520"/>
    <lineage>
        <taxon>Eukaryota</taxon>
        <taxon>Sar</taxon>
        <taxon>Stramenopiles</taxon>
        <taxon>Ochrophyta</taxon>
        <taxon>Eustigmatophyceae</taxon>
        <taxon>Eustigmatales</taxon>
        <taxon>Monodopsidaceae</taxon>
        <taxon>Nannochloropsis</taxon>
    </lineage>
</organism>
<evidence type="ECO:0000313" key="3">
    <source>
        <dbReference type="Proteomes" id="UP000019335"/>
    </source>
</evidence>
<keyword evidence="3" id="KW-1185">Reference proteome</keyword>
<comment type="caution">
    <text evidence="2">The sequence shown here is derived from an EMBL/GenBank/DDBJ whole genome shotgun (WGS) entry which is preliminary data.</text>
</comment>
<dbReference type="EMBL" id="AZIL01003198">
    <property type="protein sequence ID" value="EWM20324.1"/>
    <property type="molecule type" value="Genomic_DNA"/>
</dbReference>
<accession>W7TH89</accession>
<evidence type="ECO:0000313" key="2">
    <source>
        <dbReference type="EMBL" id="EWM20324.1"/>
    </source>
</evidence>
<sequence>MRICGLFGPLFASYQTVRVDARYVPHSTSDQAIDPSIKHCPPRSWSSLYHTFSSNSHATQGQAIVQLVRWSFLYHSCRRLVLLPGWSCFRCDRVLGSDPGVRTSAVLPVGQMAALRLPGSVVDLFEALSWKRLDRRTLVDRARLVVAEKELEVVKARAENEVEVVKAQAEARVLWAEARATKAELETAAGHLKAKNLEILRLRHSVNLRRAIESFQEEEVLPRLGLKPTSRVTVGMWERFMQARPDIRRHVERQTPWRKSKVAAEMGHIYTTLPGRIHSSHQIGDAAVVIGTDLLTTEECLGVGALLYDFVPIEFHPPELMEKFEKNEREDSRPCRLCRCTEYREWKQQGGKRLHMCTKKKSLYDSRF</sequence>
<keyword evidence="1" id="KW-0175">Coiled coil</keyword>
<gene>
    <name evidence="2" type="ORF">Naga_100406g7</name>
</gene>
<name>W7TH89_9STRA</name>